<dbReference type="RefSeq" id="WP_047879818.1">
    <property type="nucleotide sequence ID" value="NZ_LDOT01000023.1"/>
</dbReference>
<feature type="transmembrane region" description="Helical" evidence="6">
    <location>
        <begin position="244"/>
        <end position="264"/>
    </location>
</feature>
<feature type="transmembrane region" description="Helical" evidence="6">
    <location>
        <begin position="271"/>
        <end position="288"/>
    </location>
</feature>
<feature type="domain" description="Major facilitator superfamily (MFS) profile" evidence="7">
    <location>
        <begin position="4"/>
        <end position="388"/>
    </location>
</feature>
<dbReference type="PROSITE" id="PS00216">
    <property type="entry name" value="SUGAR_TRANSPORT_1"/>
    <property type="match status" value="1"/>
</dbReference>
<keyword evidence="2" id="KW-1003">Cell membrane</keyword>
<comment type="subcellular location">
    <subcellularLocation>
        <location evidence="1">Cell membrane</location>
        <topology evidence="1">Multi-pass membrane protein</topology>
    </subcellularLocation>
</comment>
<dbReference type="GO" id="GO:0022857">
    <property type="term" value="F:transmembrane transporter activity"/>
    <property type="evidence" value="ECO:0007669"/>
    <property type="project" value="InterPro"/>
</dbReference>
<keyword evidence="9" id="KW-1185">Reference proteome</keyword>
<comment type="caution">
    <text evidence="8">The sequence shown here is derived from an EMBL/GenBank/DDBJ whole genome shotgun (WGS) entry which is preliminary data.</text>
</comment>
<reference evidence="8 9" key="1">
    <citation type="submission" date="2015-05" db="EMBL/GenBank/DDBJ databases">
        <title>Photobacterium galathea sp. nov.</title>
        <authorList>
            <person name="Machado H."/>
            <person name="Gram L."/>
        </authorList>
    </citation>
    <scope>NUCLEOTIDE SEQUENCE [LARGE SCALE GENOMIC DNA]</scope>
    <source>
        <strain evidence="8 9">CGMCC 1.12159</strain>
    </source>
</reference>
<feature type="transmembrane region" description="Helical" evidence="6">
    <location>
        <begin position="330"/>
        <end position="351"/>
    </location>
</feature>
<dbReference type="GO" id="GO:0005886">
    <property type="term" value="C:plasma membrane"/>
    <property type="evidence" value="ECO:0007669"/>
    <property type="project" value="UniProtKB-SubCell"/>
</dbReference>
<feature type="transmembrane region" description="Helical" evidence="6">
    <location>
        <begin position="206"/>
        <end position="224"/>
    </location>
</feature>
<evidence type="ECO:0000256" key="6">
    <source>
        <dbReference type="SAM" id="Phobius"/>
    </source>
</evidence>
<dbReference type="Proteomes" id="UP000036097">
    <property type="component" value="Unassembled WGS sequence"/>
</dbReference>
<keyword evidence="5 6" id="KW-0472">Membrane</keyword>
<dbReference type="AlphaFoldDB" id="A0A0J1GWH6"/>
<sequence>MPFVLICCFSLVLFYPLGIDLYLVGLPEIAQSLNANEQALHLAFSIYLFGMASTMLAGGYSADKIGRKPITLLGCGIFIVGCWLAAISMTTTIFFIARFLQGIGAGFCYVVAFAILRDILSEQRRAKVLSMINGITCIVPVLAPGIGYLILLGFTWPSLFYTMLIIAVLIALLCLFGLKETRPPHTSTTQQSTPHLSKESFNQPYFISRVVMTSLCASAILTYVNTSPILIMGQLGFTTGQYSTAMAGMAGVSMATSFTTPLLLEKLGQRNVALLSQGLLLCAAVIFIGAELDAYGQHGYLFAIAAICAGFSMGFGTMMSQGLSLYSSRAGLASSILGVCQVSFSALFIWLSSLLGLSATSMQIVLLVTAGMINIGLIIAIKAPSAGEINAATCHQPVTLENQ</sequence>
<evidence type="ECO:0000259" key="7">
    <source>
        <dbReference type="PROSITE" id="PS50850"/>
    </source>
</evidence>
<evidence type="ECO:0000256" key="2">
    <source>
        <dbReference type="ARBA" id="ARBA00022475"/>
    </source>
</evidence>
<organism evidence="8 9">
    <name type="scientific">Photobacterium aquae</name>
    <dbReference type="NCBI Taxonomy" id="1195763"/>
    <lineage>
        <taxon>Bacteria</taxon>
        <taxon>Pseudomonadati</taxon>
        <taxon>Pseudomonadota</taxon>
        <taxon>Gammaproteobacteria</taxon>
        <taxon>Vibrionales</taxon>
        <taxon>Vibrionaceae</taxon>
        <taxon>Photobacterium</taxon>
    </lineage>
</organism>
<dbReference type="NCBIfam" id="NF007782">
    <property type="entry name" value="PRK10473.1"/>
    <property type="match status" value="1"/>
</dbReference>
<dbReference type="InterPro" id="IPR011701">
    <property type="entry name" value="MFS"/>
</dbReference>
<feature type="transmembrane region" description="Helical" evidence="6">
    <location>
        <begin position="42"/>
        <end position="62"/>
    </location>
</feature>
<evidence type="ECO:0000256" key="3">
    <source>
        <dbReference type="ARBA" id="ARBA00022692"/>
    </source>
</evidence>
<dbReference type="CDD" id="cd17320">
    <property type="entry name" value="MFS_MdfA_MDR_like"/>
    <property type="match status" value="1"/>
</dbReference>
<keyword evidence="4 6" id="KW-1133">Transmembrane helix</keyword>
<dbReference type="PANTHER" id="PTHR43124">
    <property type="entry name" value="PURINE EFFLUX PUMP PBUE"/>
    <property type="match status" value="1"/>
</dbReference>
<dbReference type="Pfam" id="PF07690">
    <property type="entry name" value="MFS_1"/>
    <property type="match status" value="1"/>
</dbReference>
<gene>
    <name evidence="8" type="ORF">ABT56_15620</name>
</gene>
<dbReference type="InterPro" id="IPR005829">
    <property type="entry name" value="Sugar_transporter_CS"/>
</dbReference>
<dbReference type="Gene3D" id="1.20.1720.10">
    <property type="entry name" value="Multidrug resistance protein D"/>
    <property type="match status" value="1"/>
</dbReference>
<name>A0A0J1GWH6_9GAMM</name>
<dbReference type="PATRIC" id="fig|1195763.3.peg.3327"/>
<evidence type="ECO:0000313" key="9">
    <source>
        <dbReference type="Proteomes" id="UP000036097"/>
    </source>
</evidence>
<dbReference type="OrthoDB" id="9814303at2"/>
<proteinExistence type="predicted"/>
<feature type="transmembrane region" description="Helical" evidence="6">
    <location>
        <begin position="93"/>
        <end position="116"/>
    </location>
</feature>
<dbReference type="InterPro" id="IPR020846">
    <property type="entry name" value="MFS_dom"/>
</dbReference>
<evidence type="ECO:0000256" key="5">
    <source>
        <dbReference type="ARBA" id="ARBA00023136"/>
    </source>
</evidence>
<feature type="transmembrane region" description="Helical" evidence="6">
    <location>
        <begin position="128"/>
        <end position="152"/>
    </location>
</feature>
<dbReference type="PROSITE" id="PS50850">
    <property type="entry name" value="MFS"/>
    <property type="match status" value="1"/>
</dbReference>
<keyword evidence="3 6" id="KW-0812">Transmembrane</keyword>
<dbReference type="InterPro" id="IPR050189">
    <property type="entry name" value="MFS_Efflux_Transporters"/>
</dbReference>
<dbReference type="SUPFAM" id="SSF103473">
    <property type="entry name" value="MFS general substrate transporter"/>
    <property type="match status" value="1"/>
</dbReference>
<evidence type="ECO:0000313" key="8">
    <source>
        <dbReference type="EMBL" id="KLV04050.1"/>
    </source>
</evidence>
<feature type="transmembrane region" description="Helical" evidence="6">
    <location>
        <begin position="158"/>
        <end position="178"/>
    </location>
</feature>
<dbReference type="STRING" id="1195763.ABT56_15620"/>
<feature type="transmembrane region" description="Helical" evidence="6">
    <location>
        <begin position="69"/>
        <end position="87"/>
    </location>
</feature>
<evidence type="ECO:0000256" key="4">
    <source>
        <dbReference type="ARBA" id="ARBA00022989"/>
    </source>
</evidence>
<dbReference type="InterPro" id="IPR036259">
    <property type="entry name" value="MFS_trans_sf"/>
</dbReference>
<dbReference type="EMBL" id="LDOT01000023">
    <property type="protein sequence ID" value="KLV04050.1"/>
    <property type="molecule type" value="Genomic_DNA"/>
</dbReference>
<dbReference type="PANTHER" id="PTHR43124:SF3">
    <property type="entry name" value="CHLORAMPHENICOL EFFLUX PUMP RV0191"/>
    <property type="match status" value="1"/>
</dbReference>
<accession>A0A0J1GWH6</accession>
<evidence type="ECO:0000256" key="1">
    <source>
        <dbReference type="ARBA" id="ARBA00004651"/>
    </source>
</evidence>
<feature type="transmembrane region" description="Helical" evidence="6">
    <location>
        <begin position="363"/>
        <end position="381"/>
    </location>
</feature>
<protein>
    <submittedName>
        <fullName evidence="8">Multidrug transporter</fullName>
    </submittedName>
</protein>
<feature type="transmembrane region" description="Helical" evidence="6">
    <location>
        <begin position="300"/>
        <end position="318"/>
    </location>
</feature>